<gene>
    <name evidence="4" type="ORF">EZV62_024052</name>
</gene>
<dbReference type="GO" id="GO:0003676">
    <property type="term" value="F:nucleic acid binding"/>
    <property type="evidence" value="ECO:0007669"/>
    <property type="project" value="InterPro"/>
</dbReference>
<keyword evidence="1" id="KW-0863">Zinc-finger</keyword>
<evidence type="ECO:0000256" key="2">
    <source>
        <dbReference type="SAM" id="MobiDB-lite"/>
    </source>
</evidence>
<reference evidence="5" key="1">
    <citation type="journal article" date="2019" name="Gigascience">
        <title>De novo genome assembly of the endangered Acer yangbiense, a plant species with extremely small populations endemic to Yunnan Province, China.</title>
        <authorList>
            <person name="Yang J."/>
            <person name="Wariss H.M."/>
            <person name="Tao L."/>
            <person name="Zhang R."/>
            <person name="Yun Q."/>
            <person name="Hollingsworth P."/>
            <person name="Dao Z."/>
            <person name="Luo G."/>
            <person name="Guo H."/>
            <person name="Ma Y."/>
            <person name="Sun W."/>
        </authorList>
    </citation>
    <scope>NUCLEOTIDE SEQUENCE [LARGE SCALE GENOMIC DNA]</scope>
    <source>
        <strain evidence="5">cv. Malutang</strain>
    </source>
</reference>
<feature type="region of interest" description="Disordered" evidence="2">
    <location>
        <begin position="318"/>
        <end position="339"/>
    </location>
</feature>
<accession>A0A5C7H3I8</accession>
<dbReference type="GO" id="GO:0008270">
    <property type="term" value="F:zinc ion binding"/>
    <property type="evidence" value="ECO:0007669"/>
    <property type="project" value="UniProtKB-KW"/>
</dbReference>
<evidence type="ECO:0000256" key="1">
    <source>
        <dbReference type="PROSITE-ProRule" id="PRU00047"/>
    </source>
</evidence>
<dbReference type="PANTHER" id="PTHR31286">
    <property type="entry name" value="GLYCINE-RICH CELL WALL STRUCTURAL PROTEIN 1.8-LIKE"/>
    <property type="match status" value="1"/>
</dbReference>
<dbReference type="PROSITE" id="PS50158">
    <property type="entry name" value="ZF_CCHC"/>
    <property type="match status" value="1"/>
</dbReference>
<feature type="compositionally biased region" description="Basic and acidic residues" evidence="2">
    <location>
        <begin position="259"/>
        <end position="268"/>
    </location>
</feature>
<name>A0A5C7H3I8_9ROSI</name>
<keyword evidence="1" id="KW-0479">Metal-binding</keyword>
<protein>
    <recommendedName>
        <fullName evidence="3">CCHC-type domain-containing protein</fullName>
    </recommendedName>
</protein>
<dbReference type="EMBL" id="VAHF01000011">
    <property type="protein sequence ID" value="TXG51528.1"/>
    <property type="molecule type" value="Genomic_DNA"/>
</dbReference>
<evidence type="ECO:0000313" key="4">
    <source>
        <dbReference type="EMBL" id="TXG51528.1"/>
    </source>
</evidence>
<feature type="compositionally biased region" description="Basic and acidic residues" evidence="2">
    <location>
        <begin position="487"/>
        <end position="521"/>
    </location>
</feature>
<feature type="compositionally biased region" description="Polar residues" evidence="2">
    <location>
        <begin position="420"/>
        <end position="441"/>
    </location>
</feature>
<feature type="compositionally biased region" description="Basic and acidic residues" evidence="2">
    <location>
        <begin position="468"/>
        <end position="477"/>
    </location>
</feature>
<dbReference type="Proteomes" id="UP000323000">
    <property type="component" value="Chromosome 11"/>
</dbReference>
<dbReference type="AlphaFoldDB" id="A0A5C7H3I8"/>
<dbReference type="InterPro" id="IPR001878">
    <property type="entry name" value="Znf_CCHC"/>
</dbReference>
<feature type="compositionally biased region" description="Basic and acidic residues" evidence="2">
    <location>
        <begin position="237"/>
        <end position="249"/>
    </location>
</feature>
<feature type="region of interest" description="Disordered" evidence="2">
    <location>
        <begin position="225"/>
        <end position="276"/>
    </location>
</feature>
<feature type="domain" description="CCHC-type" evidence="3">
    <location>
        <begin position="181"/>
        <end position="194"/>
    </location>
</feature>
<dbReference type="InterPro" id="IPR025558">
    <property type="entry name" value="DUF4283"/>
</dbReference>
<proteinExistence type="predicted"/>
<dbReference type="InterPro" id="IPR025836">
    <property type="entry name" value="Zn_knuckle_CX2CX4HX4C"/>
</dbReference>
<evidence type="ECO:0000259" key="3">
    <source>
        <dbReference type="PROSITE" id="PS50158"/>
    </source>
</evidence>
<feature type="region of interest" description="Disordered" evidence="2">
    <location>
        <begin position="414"/>
        <end position="521"/>
    </location>
</feature>
<dbReference type="InterPro" id="IPR040256">
    <property type="entry name" value="At4g02000-like"/>
</dbReference>
<sequence length="521" mass="58275">MGSTELARLCENLSIKEEDNEIHQIADDIGRVGEEEVEHCLVGKVLSGKRVNREAFRTVMEQLWSPFGNVEIEAVGENIFMFYFKNPEDRDRIWQRGPWHFDRSLTVLEKPEGTGEIAQLSFNKAEFWVQIHDIPIMCMNRRIAKWLAEQIASQTLLRLKLDKSGNIVVVGLKYERLPDFCYTCGRVGHGINECFDGEAKKEALEGTSTKYGSWLRATLVEKVKMKSPSQGSGGSSVKERTSEDYRETVNKGSSTREMSLPDDRKGEPESSTMVASRDAVVNNPEGSPFEERAGNEFLDRMCVDGSSSGPGCVIGEEAQGSGGLVSGERSKSPVLPSMGPRALMIEEQVESPRKQFGNQDPVRDVVSEVQTGLKTRGKKWKRVAREAQRKQKSGLLASPLQRKLMVNIPSLKSPIKISPFKNSNSPNRTNSPIRISFSPKTSSEKRKAGLSSNFQPSSQSQSNPTKQNLDRRLEGSSKRKVIFEFPVDGRETKRGKSMESFESDPIRIESAEPVEQARREP</sequence>
<dbReference type="Pfam" id="PF14111">
    <property type="entry name" value="DUF4283"/>
    <property type="match status" value="1"/>
</dbReference>
<dbReference type="Pfam" id="PF14392">
    <property type="entry name" value="zf-CCHC_4"/>
    <property type="match status" value="1"/>
</dbReference>
<feature type="region of interest" description="Disordered" evidence="2">
    <location>
        <begin position="369"/>
        <end position="398"/>
    </location>
</feature>
<keyword evidence="1" id="KW-0862">Zinc</keyword>
<keyword evidence="5" id="KW-1185">Reference proteome</keyword>
<organism evidence="4 5">
    <name type="scientific">Acer yangbiense</name>
    <dbReference type="NCBI Taxonomy" id="1000413"/>
    <lineage>
        <taxon>Eukaryota</taxon>
        <taxon>Viridiplantae</taxon>
        <taxon>Streptophyta</taxon>
        <taxon>Embryophyta</taxon>
        <taxon>Tracheophyta</taxon>
        <taxon>Spermatophyta</taxon>
        <taxon>Magnoliopsida</taxon>
        <taxon>eudicotyledons</taxon>
        <taxon>Gunneridae</taxon>
        <taxon>Pentapetalae</taxon>
        <taxon>rosids</taxon>
        <taxon>malvids</taxon>
        <taxon>Sapindales</taxon>
        <taxon>Sapindaceae</taxon>
        <taxon>Hippocastanoideae</taxon>
        <taxon>Acereae</taxon>
        <taxon>Acer</taxon>
    </lineage>
</organism>
<comment type="caution">
    <text evidence="4">The sequence shown here is derived from an EMBL/GenBank/DDBJ whole genome shotgun (WGS) entry which is preliminary data.</text>
</comment>
<dbReference type="PANTHER" id="PTHR31286:SF167">
    <property type="entry name" value="OS09G0268800 PROTEIN"/>
    <property type="match status" value="1"/>
</dbReference>
<dbReference type="OrthoDB" id="1461560at2759"/>
<feature type="compositionally biased region" description="Low complexity" evidence="2">
    <location>
        <begin position="451"/>
        <end position="464"/>
    </location>
</feature>
<evidence type="ECO:0000313" key="5">
    <source>
        <dbReference type="Proteomes" id="UP000323000"/>
    </source>
</evidence>